<comment type="caution">
    <text evidence="1">The sequence shown here is derived from an EMBL/GenBank/DDBJ whole genome shotgun (WGS) entry which is preliminary data.</text>
</comment>
<evidence type="ECO:0000313" key="2">
    <source>
        <dbReference type="Proteomes" id="UP000634136"/>
    </source>
</evidence>
<reference evidence="1" key="1">
    <citation type="submission" date="2020-09" db="EMBL/GenBank/DDBJ databases">
        <title>Genome-Enabled Discovery of Anthraquinone Biosynthesis in Senna tora.</title>
        <authorList>
            <person name="Kang S.-H."/>
            <person name="Pandey R.P."/>
            <person name="Lee C.-M."/>
            <person name="Sim J.-S."/>
            <person name="Jeong J.-T."/>
            <person name="Choi B.-S."/>
            <person name="Jung M."/>
            <person name="Ginzburg D."/>
            <person name="Zhao K."/>
            <person name="Won S.Y."/>
            <person name="Oh T.-J."/>
            <person name="Yu Y."/>
            <person name="Kim N.-H."/>
            <person name="Lee O.R."/>
            <person name="Lee T.-H."/>
            <person name="Bashyal P."/>
            <person name="Kim T.-S."/>
            <person name="Lee W.-H."/>
            <person name="Kawkins C."/>
            <person name="Kim C.-K."/>
            <person name="Kim J.S."/>
            <person name="Ahn B.O."/>
            <person name="Rhee S.Y."/>
            <person name="Sohng J.K."/>
        </authorList>
    </citation>
    <scope>NUCLEOTIDE SEQUENCE</scope>
    <source>
        <tissue evidence="1">Leaf</tissue>
    </source>
</reference>
<evidence type="ECO:0000313" key="1">
    <source>
        <dbReference type="EMBL" id="KAF7803578.1"/>
    </source>
</evidence>
<name>A0A834SJH3_9FABA</name>
<sequence length="39" mass="4524">MEIGKGLAKAEKRDWAHSWAIVYTSRPPIRKPVVTRMPF</sequence>
<accession>A0A834SJH3</accession>
<dbReference type="EMBL" id="JAAIUW010000013">
    <property type="protein sequence ID" value="KAF7803578.1"/>
    <property type="molecule type" value="Genomic_DNA"/>
</dbReference>
<organism evidence="1 2">
    <name type="scientific">Senna tora</name>
    <dbReference type="NCBI Taxonomy" id="362788"/>
    <lineage>
        <taxon>Eukaryota</taxon>
        <taxon>Viridiplantae</taxon>
        <taxon>Streptophyta</taxon>
        <taxon>Embryophyta</taxon>
        <taxon>Tracheophyta</taxon>
        <taxon>Spermatophyta</taxon>
        <taxon>Magnoliopsida</taxon>
        <taxon>eudicotyledons</taxon>
        <taxon>Gunneridae</taxon>
        <taxon>Pentapetalae</taxon>
        <taxon>rosids</taxon>
        <taxon>fabids</taxon>
        <taxon>Fabales</taxon>
        <taxon>Fabaceae</taxon>
        <taxon>Caesalpinioideae</taxon>
        <taxon>Cassia clade</taxon>
        <taxon>Senna</taxon>
    </lineage>
</organism>
<dbReference type="Proteomes" id="UP000634136">
    <property type="component" value="Unassembled WGS sequence"/>
</dbReference>
<dbReference type="AlphaFoldDB" id="A0A834SJH3"/>
<protein>
    <submittedName>
        <fullName evidence="1">Uncharacterized protein</fullName>
    </submittedName>
</protein>
<gene>
    <name evidence="1" type="ORF">G2W53_042689</name>
</gene>
<keyword evidence="2" id="KW-1185">Reference proteome</keyword>
<proteinExistence type="predicted"/>